<keyword evidence="2" id="KW-1185">Reference proteome</keyword>
<protein>
    <submittedName>
        <fullName evidence="1">Uncharacterized protein</fullName>
    </submittedName>
</protein>
<accession>A0ABR4CMY1</accession>
<organism evidence="1 2">
    <name type="scientific">Oculimacula yallundae</name>
    <dbReference type="NCBI Taxonomy" id="86028"/>
    <lineage>
        <taxon>Eukaryota</taxon>
        <taxon>Fungi</taxon>
        <taxon>Dikarya</taxon>
        <taxon>Ascomycota</taxon>
        <taxon>Pezizomycotina</taxon>
        <taxon>Leotiomycetes</taxon>
        <taxon>Helotiales</taxon>
        <taxon>Ploettnerulaceae</taxon>
        <taxon>Oculimacula</taxon>
    </lineage>
</organism>
<sequence>MQFRLASCATMQLLSVEGSTIEPEGQIAGFISDDDKVTVEANTLSFEVHKPEARSTIARPNSKDLHGEIGEPLAVQYSTERFGLDEQLIWPGLECGVIRILLLHLDLDLQLSVGVHVDLESISDREVSFPSEQVERRTA</sequence>
<name>A0ABR4CMY1_9HELO</name>
<comment type="caution">
    <text evidence="1">The sequence shown here is derived from an EMBL/GenBank/DDBJ whole genome shotgun (WGS) entry which is preliminary data.</text>
</comment>
<dbReference type="EMBL" id="JAZHXI010000005">
    <property type="protein sequence ID" value="KAL2071155.1"/>
    <property type="molecule type" value="Genomic_DNA"/>
</dbReference>
<gene>
    <name evidence="1" type="ORF">VTL71DRAFT_12390</name>
</gene>
<evidence type="ECO:0000313" key="2">
    <source>
        <dbReference type="Proteomes" id="UP001595075"/>
    </source>
</evidence>
<proteinExistence type="predicted"/>
<reference evidence="1 2" key="1">
    <citation type="journal article" date="2024" name="Commun. Biol.">
        <title>Comparative genomic analysis of thermophilic fungi reveals convergent evolutionary adaptations and gene losses.</title>
        <authorList>
            <person name="Steindorff A.S."/>
            <person name="Aguilar-Pontes M.V."/>
            <person name="Robinson A.J."/>
            <person name="Andreopoulos B."/>
            <person name="LaButti K."/>
            <person name="Kuo A."/>
            <person name="Mondo S."/>
            <person name="Riley R."/>
            <person name="Otillar R."/>
            <person name="Haridas S."/>
            <person name="Lipzen A."/>
            <person name="Grimwood J."/>
            <person name="Schmutz J."/>
            <person name="Clum A."/>
            <person name="Reid I.D."/>
            <person name="Moisan M.C."/>
            <person name="Butler G."/>
            <person name="Nguyen T.T.M."/>
            <person name="Dewar K."/>
            <person name="Conant G."/>
            <person name="Drula E."/>
            <person name="Henrissat B."/>
            <person name="Hansel C."/>
            <person name="Singer S."/>
            <person name="Hutchinson M.I."/>
            <person name="de Vries R.P."/>
            <person name="Natvig D.O."/>
            <person name="Powell A.J."/>
            <person name="Tsang A."/>
            <person name="Grigoriev I.V."/>
        </authorList>
    </citation>
    <scope>NUCLEOTIDE SEQUENCE [LARGE SCALE GENOMIC DNA]</scope>
    <source>
        <strain evidence="1 2">CBS 494.80</strain>
    </source>
</reference>
<dbReference type="Proteomes" id="UP001595075">
    <property type="component" value="Unassembled WGS sequence"/>
</dbReference>
<evidence type="ECO:0000313" key="1">
    <source>
        <dbReference type="EMBL" id="KAL2071155.1"/>
    </source>
</evidence>